<sequence length="160" mass="17493">MQVRYSASPCPVVQVHICSDGLSHHSVPTRTFGARCQLPLLHSGTLAGSAAFGVREVLEMRRWCRQPCYAFLFPLVLHWSIAFLPAARQTLQAPGPPRRSQCVCSLRIVGDAVTAKGKHLTVILVTASLALGIVPYISLFLPRSAGRASEQKDVYKVLSR</sequence>
<dbReference type="Proteomes" id="UP000814033">
    <property type="component" value="Unassembled WGS sequence"/>
</dbReference>
<reference evidence="1" key="1">
    <citation type="submission" date="2021-02" db="EMBL/GenBank/DDBJ databases">
        <authorList>
            <consortium name="DOE Joint Genome Institute"/>
            <person name="Ahrendt S."/>
            <person name="Looney B.P."/>
            <person name="Miyauchi S."/>
            <person name="Morin E."/>
            <person name="Drula E."/>
            <person name="Courty P.E."/>
            <person name="Chicoki N."/>
            <person name="Fauchery L."/>
            <person name="Kohler A."/>
            <person name="Kuo A."/>
            <person name="Labutti K."/>
            <person name="Pangilinan J."/>
            <person name="Lipzen A."/>
            <person name="Riley R."/>
            <person name="Andreopoulos W."/>
            <person name="He G."/>
            <person name="Johnson J."/>
            <person name="Barry K.W."/>
            <person name="Grigoriev I.V."/>
            <person name="Nagy L."/>
            <person name="Hibbett D."/>
            <person name="Henrissat B."/>
            <person name="Matheny P.B."/>
            <person name="Labbe J."/>
            <person name="Martin F."/>
        </authorList>
    </citation>
    <scope>NUCLEOTIDE SEQUENCE</scope>
    <source>
        <strain evidence="1">FP105234-sp</strain>
    </source>
</reference>
<evidence type="ECO:0000313" key="2">
    <source>
        <dbReference type="Proteomes" id="UP000814033"/>
    </source>
</evidence>
<protein>
    <submittedName>
        <fullName evidence="1">Uncharacterized protein</fullName>
    </submittedName>
</protein>
<proteinExistence type="predicted"/>
<evidence type="ECO:0000313" key="1">
    <source>
        <dbReference type="EMBL" id="KAI0047524.1"/>
    </source>
</evidence>
<keyword evidence="2" id="KW-1185">Reference proteome</keyword>
<organism evidence="1 2">
    <name type="scientific">Auriscalpium vulgare</name>
    <dbReference type="NCBI Taxonomy" id="40419"/>
    <lineage>
        <taxon>Eukaryota</taxon>
        <taxon>Fungi</taxon>
        <taxon>Dikarya</taxon>
        <taxon>Basidiomycota</taxon>
        <taxon>Agaricomycotina</taxon>
        <taxon>Agaricomycetes</taxon>
        <taxon>Russulales</taxon>
        <taxon>Auriscalpiaceae</taxon>
        <taxon>Auriscalpium</taxon>
    </lineage>
</organism>
<name>A0ACB8RTJ0_9AGAM</name>
<accession>A0ACB8RTJ0</accession>
<comment type="caution">
    <text evidence="1">The sequence shown here is derived from an EMBL/GenBank/DDBJ whole genome shotgun (WGS) entry which is preliminary data.</text>
</comment>
<dbReference type="EMBL" id="MU275903">
    <property type="protein sequence ID" value="KAI0047524.1"/>
    <property type="molecule type" value="Genomic_DNA"/>
</dbReference>
<reference evidence="1" key="2">
    <citation type="journal article" date="2022" name="New Phytol.">
        <title>Evolutionary transition to the ectomycorrhizal habit in the genomes of a hyperdiverse lineage of mushroom-forming fungi.</title>
        <authorList>
            <person name="Looney B."/>
            <person name="Miyauchi S."/>
            <person name="Morin E."/>
            <person name="Drula E."/>
            <person name="Courty P.E."/>
            <person name="Kohler A."/>
            <person name="Kuo A."/>
            <person name="LaButti K."/>
            <person name="Pangilinan J."/>
            <person name="Lipzen A."/>
            <person name="Riley R."/>
            <person name="Andreopoulos W."/>
            <person name="He G."/>
            <person name="Johnson J."/>
            <person name="Nolan M."/>
            <person name="Tritt A."/>
            <person name="Barry K.W."/>
            <person name="Grigoriev I.V."/>
            <person name="Nagy L.G."/>
            <person name="Hibbett D."/>
            <person name="Henrissat B."/>
            <person name="Matheny P.B."/>
            <person name="Labbe J."/>
            <person name="Martin F.M."/>
        </authorList>
    </citation>
    <scope>NUCLEOTIDE SEQUENCE</scope>
    <source>
        <strain evidence="1">FP105234-sp</strain>
    </source>
</reference>
<gene>
    <name evidence="1" type="ORF">FA95DRAFT_1220457</name>
</gene>